<evidence type="ECO:0000313" key="1">
    <source>
        <dbReference type="EMBL" id="ODB97452.1"/>
    </source>
</evidence>
<dbReference type="AlphaFoldDB" id="A0A1E2USB6"/>
<dbReference type="RefSeq" id="WP_069024527.1">
    <property type="nucleotide sequence ID" value="NZ_LVJZ01000003.1"/>
</dbReference>
<proteinExistence type="predicted"/>
<accession>A0A1E2USB6</accession>
<reference evidence="1 2" key="1">
    <citation type="submission" date="2016-03" db="EMBL/GenBank/DDBJ databases">
        <title>Chemosynthetic sulphur-oxidizing symbionts of marine invertebrate animals are capable of nitrogen fixation.</title>
        <authorList>
            <person name="Petersen J.M."/>
            <person name="Kemper A."/>
            <person name="Gruber-Vodicka H."/>
            <person name="Cardini U."/>
            <person name="Geest Mvander."/>
            <person name="Kleiner M."/>
            <person name="Bulgheresi S."/>
            <person name="Fussmann M."/>
            <person name="Herbold C."/>
            <person name="Seah B.K.B."/>
            <person name="Antony C.Paul."/>
            <person name="Liu D."/>
            <person name="Belitz A."/>
            <person name="Weber M."/>
        </authorList>
    </citation>
    <scope>NUCLEOTIDE SEQUENCE [LARGE SCALE GENOMIC DNA]</scope>
    <source>
        <strain evidence="1">G_D</strain>
    </source>
</reference>
<name>A0A1E2USB6_9GAMM</name>
<sequence>MRWIVIALCLSGCGANFQTSFNPASPYQQIPVGSMVVLKQALEVSAHRTRLFLQLGETMQLEDFDRYKANCNFELNSLTDGVQTIQPQTFTIKRVEGLMVEVVDRLPQYRFVSVGLDDQGTPMVTHGYHFWLDSTQQPEVLRLSCRGAFDDMWASQPPSIDEIQQTMGDLAEIQLAL</sequence>
<protein>
    <submittedName>
        <fullName evidence="1">Uncharacterized protein</fullName>
    </submittedName>
</protein>
<evidence type="ECO:0000313" key="2">
    <source>
        <dbReference type="Proteomes" id="UP000094849"/>
    </source>
</evidence>
<dbReference type="Proteomes" id="UP000094849">
    <property type="component" value="Unassembled WGS sequence"/>
</dbReference>
<keyword evidence="2" id="KW-1185">Reference proteome</keyword>
<gene>
    <name evidence="1" type="ORF">A3196_12210</name>
</gene>
<comment type="caution">
    <text evidence="1">The sequence shown here is derived from an EMBL/GenBank/DDBJ whole genome shotgun (WGS) entry which is preliminary data.</text>
</comment>
<organism evidence="1 2">
    <name type="scientific">Candidatus Thiodiazotropha endoloripes</name>
    <dbReference type="NCBI Taxonomy" id="1818881"/>
    <lineage>
        <taxon>Bacteria</taxon>
        <taxon>Pseudomonadati</taxon>
        <taxon>Pseudomonadota</taxon>
        <taxon>Gammaproteobacteria</taxon>
        <taxon>Chromatiales</taxon>
        <taxon>Sedimenticolaceae</taxon>
        <taxon>Candidatus Thiodiazotropha</taxon>
    </lineage>
</organism>
<dbReference type="EMBL" id="LVJZ01000003">
    <property type="protein sequence ID" value="ODB97452.1"/>
    <property type="molecule type" value="Genomic_DNA"/>
</dbReference>